<keyword evidence="2" id="KW-0479">Metal-binding</keyword>
<dbReference type="AlphaFoldDB" id="A0A1E7FED2"/>
<dbReference type="PROSITE" id="PS51471">
    <property type="entry name" value="FE2OG_OXY"/>
    <property type="match status" value="1"/>
</dbReference>
<dbReference type="GO" id="GO:0004656">
    <property type="term" value="F:procollagen-proline 4-dioxygenase activity"/>
    <property type="evidence" value="ECO:0007669"/>
    <property type="project" value="TreeGrafter"/>
</dbReference>
<evidence type="ECO:0000313" key="7">
    <source>
        <dbReference type="EMBL" id="OEU16415.1"/>
    </source>
</evidence>
<dbReference type="KEGG" id="fcy:FRACYDRAFT_225672"/>
<dbReference type="PANTHER" id="PTHR10869:SF226">
    <property type="entry name" value="PROLYL 4-HYDROXYLASE ALPHA SUBUNIT DOMAIN-CONTAINING PROTEIN"/>
    <property type="match status" value="1"/>
</dbReference>
<dbReference type="EMBL" id="KV784358">
    <property type="protein sequence ID" value="OEU16415.1"/>
    <property type="molecule type" value="Genomic_DNA"/>
</dbReference>
<gene>
    <name evidence="7" type="ORF">FRACYDRAFT_225672</name>
</gene>
<reference evidence="7 8" key="1">
    <citation type="submission" date="2016-09" db="EMBL/GenBank/DDBJ databases">
        <title>Extensive genetic diversity and differential bi-allelic expression allows diatom success in the polar Southern Ocean.</title>
        <authorList>
            <consortium name="DOE Joint Genome Institute"/>
            <person name="Mock T."/>
            <person name="Otillar R.P."/>
            <person name="Strauss J."/>
            <person name="Dupont C."/>
            <person name="Frickenhaus S."/>
            <person name="Maumus F."/>
            <person name="Mcmullan M."/>
            <person name="Sanges R."/>
            <person name="Schmutz J."/>
            <person name="Toseland A."/>
            <person name="Valas R."/>
            <person name="Veluchamy A."/>
            <person name="Ward B.J."/>
            <person name="Allen A."/>
            <person name="Barry K."/>
            <person name="Falciatore A."/>
            <person name="Ferrante M."/>
            <person name="Fortunato A.E."/>
            <person name="Gloeckner G."/>
            <person name="Gruber A."/>
            <person name="Hipkin R."/>
            <person name="Janech M."/>
            <person name="Kroth P."/>
            <person name="Leese F."/>
            <person name="Lindquist E."/>
            <person name="Lyon B.R."/>
            <person name="Martin J."/>
            <person name="Mayer C."/>
            <person name="Parker M."/>
            <person name="Quesneville H."/>
            <person name="Raymond J."/>
            <person name="Uhlig C."/>
            <person name="Valentin K.U."/>
            <person name="Worden A.Z."/>
            <person name="Armbrust E.V."/>
            <person name="Bowler C."/>
            <person name="Green B."/>
            <person name="Moulton V."/>
            <person name="Van Oosterhout C."/>
            <person name="Grigoriev I."/>
        </authorList>
    </citation>
    <scope>NUCLEOTIDE SEQUENCE [LARGE SCALE GENOMIC DNA]</scope>
    <source>
        <strain evidence="7 8">CCMP1102</strain>
    </source>
</reference>
<dbReference type="GO" id="GO:0031418">
    <property type="term" value="F:L-ascorbic acid binding"/>
    <property type="evidence" value="ECO:0007669"/>
    <property type="project" value="InterPro"/>
</dbReference>
<name>A0A1E7FED2_9STRA</name>
<dbReference type="InterPro" id="IPR005123">
    <property type="entry name" value="Oxoglu/Fe-dep_dioxygenase_dom"/>
</dbReference>
<comment type="cofactor">
    <cofactor evidence="1">
        <name>L-ascorbate</name>
        <dbReference type="ChEBI" id="CHEBI:38290"/>
    </cofactor>
</comment>
<dbReference type="SMART" id="SM00702">
    <property type="entry name" value="P4Hc"/>
    <property type="match status" value="1"/>
</dbReference>
<dbReference type="GO" id="GO:0005506">
    <property type="term" value="F:iron ion binding"/>
    <property type="evidence" value="ECO:0007669"/>
    <property type="project" value="InterPro"/>
</dbReference>
<dbReference type="OrthoDB" id="420380at2759"/>
<dbReference type="InterPro" id="IPR044862">
    <property type="entry name" value="Pro_4_hyd_alph_FE2OG_OXY"/>
</dbReference>
<dbReference type="Gene3D" id="2.60.120.620">
    <property type="entry name" value="q2cbj1_9rhob like domain"/>
    <property type="match status" value="1"/>
</dbReference>
<protein>
    <recommendedName>
        <fullName evidence="6">Fe2OG dioxygenase domain-containing protein</fullName>
    </recommendedName>
</protein>
<dbReference type="InterPro" id="IPR045054">
    <property type="entry name" value="P4HA-like"/>
</dbReference>
<keyword evidence="4" id="KW-0560">Oxidoreductase</keyword>
<dbReference type="GO" id="GO:0005783">
    <property type="term" value="C:endoplasmic reticulum"/>
    <property type="evidence" value="ECO:0007669"/>
    <property type="project" value="TreeGrafter"/>
</dbReference>
<organism evidence="7 8">
    <name type="scientific">Fragilariopsis cylindrus CCMP1102</name>
    <dbReference type="NCBI Taxonomy" id="635003"/>
    <lineage>
        <taxon>Eukaryota</taxon>
        <taxon>Sar</taxon>
        <taxon>Stramenopiles</taxon>
        <taxon>Ochrophyta</taxon>
        <taxon>Bacillariophyta</taxon>
        <taxon>Bacillariophyceae</taxon>
        <taxon>Bacillariophycidae</taxon>
        <taxon>Bacillariales</taxon>
        <taxon>Bacillariaceae</taxon>
        <taxon>Fragilariopsis</taxon>
    </lineage>
</organism>
<evidence type="ECO:0000256" key="2">
    <source>
        <dbReference type="ARBA" id="ARBA00022723"/>
    </source>
</evidence>
<evidence type="ECO:0000256" key="3">
    <source>
        <dbReference type="ARBA" id="ARBA00022964"/>
    </source>
</evidence>
<feature type="domain" description="Fe2OG dioxygenase" evidence="6">
    <location>
        <begin position="73"/>
        <end position="184"/>
    </location>
</feature>
<keyword evidence="5" id="KW-0408">Iron</keyword>
<evidence type="ECO:0000259" key="6">
    <source>
        <dbReference type="PROSITE" id="PS51471"/>
    </source>
</evidence>
<sequence length="188" mass="21243">MTLTVASVMPKVFRIDDFLSPDNSTRSSTNTWLSGDTSSLTKKIYEKAAKLTRIDSNLFQNFHESSGAQHHSIAESLQVVRYKKGEEYTPHHDFVSPSINDRYQPSRFATLLIYLNDVEEGGETRFPRAVNNYNAEGLEIQPKAGTAVLFYNMLEDGNFDDLSQHGGNKVLKGNKWLANLWIWDPVIG</sequence>
<dbReference type="Proteomes" id="UP000095751">
    <property type="component" value="Unassembled WGS sequence"/>
</dbReference>
<dbReference type="InterPro" id="IPR006620">
    <property type="entry name" value="Pro_4_hyd_alph"/>
</dbReference>
<evidence type="ECO:0000313" key="8">
    <source>
        <dbReference type="Proteomes" id="UP000095751"/>
    </source>
</evidence>
<proteinExistence type="predicted"/>
<dbReference type="Pfam" id="PF13640">
    <property type="entry name" value="2OG-FeII_Oxy_3"/>
    <property type="match status" value="1"/>
</dbReference>
<keyword evidence="8" id="KW-1185">Reference proteome</keyword>
<evidence type="ECO:0000256" key="5">
    <source>
        <dbReference type="ARBA" id="ARBA00023004"/>
    </source>
</evidence>
<dbReference type="InParanoid" id="A0A1E7FED2"/>
<accession>A0A1E7FED2</accession>
<evidence type="ECO:0000256" key="4">
    <source>
        <dbReference type="ARBA" id="ARBA00023002"/>
    </source>
</evidence>
<evidence type="ECO:0000256" key="1">
    <source>
        <dbReference type="ARBA" id="ARBA00001961"/>
    </source>
</evidence>
<keyword evidence="3" id="KW-0223">Dioxygenase</keyword>
<dbReference type="PANTHER" id="PTHR10869">
    <property type="entry name" value="PROLYL 4-HYDROXYLASE ALPHA SUBUNIT"/>
    <property type="match status" value="1"/>
</dbReference>